<name>A0A9W9M816_9EURO</name>
<dbReference type="PANTHER" id="PTHR11177">
    <property type="entry name" value="CHITINASE"/>
    <property type="match status" value="1"/>
</dbReference>
<sequence length="74" mass="8307">MAGSYENRQTFIDSLILYLQKYGLDGVEIDWEYPAATDRGGNADDIDNFVVLLAEMREAFDAVNPGWETTCTLP</sequence>
<dbReference type="RefSeq" id="XP_058303447.1">
    <property type="nucleotide sequence ID" value="XM_058456548.1"/>
</dbReference>
<dbReference type="InterPro" id="IPR050314">
    <property type="entry name" value="Glycosyl_Hydrlase_18"/>
</dbReference>
<dbReference type="Pfam" id="PF00704">
    <property type="entry name" value="Glyco_hydro_18"/>
    <property type="match status" value="1"/>
</dbReference>
<proteinExistence type="predicted"/>
<evidence type="ECO:0000259" key="1">
    <source>
        <dbReference type="PROSITE" id="PS51910"/>
    </source>
</evidence>
<reference evidence="2" key="1">
    <citation type="submission" date="2022-12" db="EMBL/GenBank/DDBJ databases">
        <authorList>
            <person name="Petersen C."/>
        </authorList>
    </citation>
    <scope>NUCLEOTIDE SEQUENCE</scope>
    <source>
        <strain evidence="2">IBT 15544</strain>
    </source>
</reference>
<dbReference type="PANTHER" id="PTHR11177:SF333">
    <property type="entry name" value="CHITINASE"/>
    <property type="match status" value="1"/>
</dbReference>
<dbReference type="InterPro" id="IPR017853">
    <property type="entry name" value="GH"/>
</dbReference>
<dbReference type="EMBL" id="JAPQKR010000016">
    <property type="protein sequence ID" value="KAJ5190507.1"/>
    <property type="molecule type" value="Genomic_DNA"/>
</dbReference>
<protein>
    <recommendedName>
        <fullName evidence="1">GH18 domain-containing protein</fullName>
    </recommendedName>
</protein>
<dbReference type="OrthoDB" id="73875at2759"/>
<dbReference type="GO" id="GO:0005975">
    <property type="term" value="P:carbohydrate metabolic process"/>
    <property type="evidence" value="ECO:0007669"/>
    <property type="project" value="InterPro"/>
</dbReference>
<dbReference type="GeneID" id="83183849"/>
<dbReference type="AlphaFoldDB" id="A0A9W9M816"/>
<dbReference type="InterPro" id="IPR001223">
    <property type="entry name" value="Glyco_hydro18_cat"/>
</dbReference>
<dbReference type="SUPFAM" id="SSF51445">
    <property type="entry name" value="(Trans)glycosidases"/>
    <property type="match status" value="1"/>
</dbReference>
<dbReference type="Proteomes" id="UP001150904">
    <property type="component" value="Unassembled WGS sequence"/>
</dbReference>
<comment type="caution">
    <text evidence="2">The sequence shown here is derived from an EMBL/GenBank/DDBJ whole genome shotgun (WGS) entry which is preliminary data.</text>
</comment>
<accession>A0A9W9M816</accession>
<dbReference type="Gene3D" id="3.20.20.80">
    <property type="entry name" value="Glycosidases"/>
    <property type="match status" value="1"/>
</dbReference>
<keyword evidence="3" id="KW-1185">Reference proteome</keyword>
<dbReference type="PROSITE" id="PS51910">
    <property type="entry name" value="GH18_2"/>
    <property type="match status" value="1"/>
</dbReference>
<evidence type="ECO:0000313" key="2">
    <source>
        <dbReference type="EMBL" id="KAJ5190507.1"/>
    </source>
</evidence>
<organism evidence="2 3">
    <name type="scientific">Penicillium cinerascens</name>
    <dbReference type="NCBI Taxonomy" id="70096"/>
    <lineage>
        <taxon>Eukaryota</taxon>
        <taxon>Fungi</taxon>
        <taxon>Dikarya</taxon>
        <taxon>Ascomycota</taxon>
        <taxon>Pezizomycotina</taxon>
        <taxon>Eurotiomycetes</taxon>
        <taxon>Eurotiomycetidae</taxon>
        <taxon>Eurotiales</taxon>
        <taxon>Aspergillaceae</taxon>
        <taxon>Penicillium</taxon>
    </lineage>
</organism>
<evidence type="ECO:0000313" key="3">
    <source>
        <dbReference type="Proteomes" id="UP001150904"/>
    </source>
</evidence>
<gene>
    <name evidence="2" type="ORF">N7498_009492</name>
</gene>
<feature type="domain" description="GH18" evidence="1">
    <location>
        <begin position="1"/>
        <end position="74"/>
    </location>
</feature>
<reference evidence="2" key="2">
    <citation type="journal article" date="2023" name="IMA Fungus">
        <title>Comparative genomic study of the Penicillium genus elucidates a diverse pangenome and 15 lateral gene transfer events.</title>
        <authorList>
            <person name="Petersen C."/>
            <person name="Sorensen T."/>
            <person name="Nielsen M.R."/>
            <person name="Sondergaard T.E."/>
            <person name="Sorensen J.L."/>
            <person name="Fitzpatrick D.A."/>
            <person name="Frisvad J.C."/>
            <person name="Nielsen K.L."/>
        </authorList>
    </citation>
    <scope>NUCLEOTIDE SEQUENCE</scope>
    <source>
        <strain evidence="2">IBT 15544</strain>
    </source>
</reference>